<dbReference type="GO" id="GO:1990498">
    <property type="term" value="C:mitotic spindle microtubule"/>
    <property type="evidence" value="ECO:0007669"/>
    <property type="project" value="TreeGrafter"/>
</dbReference>
<feature type="coiled-coil region" evidence="1">
    <location>
        <begin position="80"/>
        <end position="107"/>
    </location>
</feature>
<reference evidence="4 5" key="1">
    <citation type="submission" date="2019-09" db="EMBL/GenBank/DDBJ databases">
        <title>Bird 10,000 Genomes (B10K) Project - Family phase.</title>
        <authorList>
            <person name="Zhang G."/>
        </authorList>
    </citation>
    <scope>NUCLEOTIDE SEQUENCE [LARGE SCALE GENOMIC DNA]</scope>
    <source>
        <strain evidence="4">B10K-DU-001-23</strain>
        <tissue evidence="4">Muscle</tissue>
    </source>
</reference>
<dbReference type="GO" id="GO:0070652">
    <property type="term" value="C:HAUS complex"/>
    <property type="evidence" value="ECO:0007669"/>
    <property type="project" value="InterPro"/>
</dbReference>
<keyword evidence="1" id="KW-0175">Coiled coil</keyword>
<feature type="coiled-coil region" evidence="1">
    <location>
        <begin position="203"/>
        <end position="253"/>
    </location>
</feature>
<evidence type="ECO:0000313" key="5">
    <source>
        <dbReference type="Proteomes" id="UP000518305"/>
    </source>
</evidence>
<sequence>LPQITYSLLVSPGGPKIINILCQLARHVMIEDIKEDCIGTDTPFAEAVKLRPMDSYVANARCRVAYNKLLQIFKQEDFVVQEYEKKAQLLITEIKQIKSEYAALQIQPGKMEQNDRNKNDKTERIQKVRSMWTFIMEVLTSLKKEKEVVDSVLEDCVVQRTLDGNGVVVCVPRLLTDKIENDIHQHFTGNIYEAEKLNFLTVIQLLNEALKTLRDELGQSELNQELQDVENSLMLYNKALQDLKAKRLKMEQEHLVSTISKEQEDWEAKWKSYLGVCPFNLILDHDPDLTLLASPHQSFNVAKEEEDEDNVFSQLLVSLPDVSDAEVHDEKDDEAFETVMDMAMSSPSWYDVTEKLLRSRKSRNSLVGNSHTETCVGAETPVPPKILKNGRDESASSETWDNAGDHIIQTESAVKKEDHLTKGKEDLAGEVAKTVMSDSPESSEEKRMALEDLISSLTFNPFLTRKQIPRTPENLLTEIRSSWRKAIQTEGSLDTEQSQTEVMIEAAPVDDRPTVQKATDSRLVCSIPASPLPDFDLPVSERKSRLGSTELTPQEQMRISHIIESPVSETSGMLESERTEAQELECAILHKTCVEDTEEQKSMNTPNICLEDSRGTGVLPSDHFQGFLVDGMLHRDVPSLLNSVSYEDTHFGIWNETLPEELNNTDSCISASSEGSFCVTDSVYVTGGSKNKGDMEKSMLDPQSPFNTHKALERTASRSEDELHQTHNGAQSVTCRSVLSDTAERREDELYSPLKLFCLDEEFTKTPSPVSLNEIKNSLSSLLVSCQHLGEMASMIHEGPLDLIPKLKGK</sequence>
<dbReference type="Proteomes" id="UP000518305">
    <property type="component" value="Unassembled WGS sequence"/>
</dbReference>
<organism evidence="4 5">
    <name type="scientific">Hemiprocne comata</name>
    <dbReference type="NCBI Taxonomy" id="243314"/>
    <lineage>
        <taxon>Eukaryota</taxon>
        <taxon>Metazoa</taxon>
        <taxon>Chordata</taxon>
        <taxon>Craniata</taxon>
        <taxon>Vertebrata</taxon>
        <taxon>Euteleostomi</taxon>
        <taxon>Archelosauria</taxon>
        <taxon>Archosauria</taxon>
        <taxon>Dinosauria</taxon>
        <taxon>Saurischia</taxon>
        <taxon>Theropoda</taxon>
        <taxon>Coelurosauria</taxon>
        <taxon>Aves</taxon>
        <taxon>Neognathae</taxon>
        <taxon>Neoaves</taxon>
        <taxon>Strisores</taxon>
        <taxon>Apodiformes</taxon>
        <taxon>Apodidae</taxon>
        <taxon>Hemiprocninae</taxon>
        <taxon>Hemiprocne</taxon>
    </lineage>
</organism>
<evidence type="ECO:0000313" key="4">
    <source>
        <dbReference type="EMBL" id="NXG61731.1"/>
    </source>
</evidence>
<dbReference type="InterPro" id="IPR026797">
    <property type="entry name" value="HAUS_6"/>
</dbReference>
<evidence type="ECO:0000259" key="3">
    <source>
        <dbReference type="Pfam" id="PF14661"/>
    </source>
</evidence>
<accession>A0A7K9DA76</accession>
<feature type="non-terminal residue" evidence="4">
    <location>
        <position position="810"/>
    </location>
</feature>
<dbReference type="EMBL" id="VWZJ01008166">
    <property type="protein sequence ID" value="NXG61731.1"/>
    <property type="molecule type" value="Genomic_DNA"/>
</dbReference>
<name>A0A7K9DA76_9AVES</name>
<dbReference type="GO" id="GO:0051225">
    <property type="term" value="P:spindle assembly"/>
    <property type="evidence" value="ECO:0007669"/>
    <property type="project" value="InterPro"/>
</dbReference>
<keyword evidence="5" id="KW-1185">Reference proteome</keyword>
<gene>
    <name evidence="4" type="primary">Haus6</name>
    <name evidence="4" type="ORF">HEMCOM_R15456</name>
</gene>
<dbReference type="GO" id="GO:0008017">
    <property type="term" value="F:microtubule binding"/>
    <property type="evidence" value="ECO:0007669"/>
    <property type="project" value="TreeGrafter"/>
</dbReference>
<feature type="region of interest" description="Disordered" evidence="2">
    <location>
        <begin position="373"/>
        <end position="399"/>
    </location>
</feature>
<dbReference type="PANTHER" id="PTHR16151:SF2">
    <property type="entry name" value="HAUS AUGMIN-LIKE COMPLEX SUBUNIT 6"/>
    <property type="match status" value="1"/>
</dbReference>
<feature type="domain" description="HAUS augmin-like complex subunit 6 N-terminal" evidence="3">
    <location>
        <begin position="2"/>
        <end position="133"/>
    </location>
</feature>
<evidence type="ECO:0000256" key="2">
    <source>
        <dbReference type="SAM" id="MobiDB-lite"/>
    </source>
</evidence>
<comment type="caution">
    <text evidence="4">The sequence shown here is derived from an EMBL/GenBank/DDBJ whole genome shotgun (WGS) entry which is preliminary data.</text>
</comment>
<feature type="non-terminal residue" evidence="4">
    <location>
        <position position="1"/>
    </location>
</feature>
<dbReference type="OrthoDB" id="5575722at2759"/>
<evidence type="ECO:0000256" key="1">
    <source>
        <dbReference type="SAM" id="Coils"/>
    </source>
</evidence>
<protein>
    <submittedName>
        <fullName evidence="4">HAUS6 protein</fullName>
    </submittedName>
</protein>
<dbReference type="PANTHER" id="PTHR16151">
    <property type="entry name" value="HAUS AUGMIN-LIKE COMPLEX SUBUNIT 6"/>
    <property type="match status" value="1"/>
</dbReference>
<proteinExistence type="predicted"/>
<dbReference type="InterPro" id="IPR028163">
    <property type="entry name" value="HAUS_6_N"/>
</dbReference>
<dbReference type="AlphaFoldDB" id="A0A7K9DA76"/>
<dbReference type="Pfam" id="PF14661">
    <property type="entry name" value="HAUS6_N"/>
    <property type="match status" value="1"/>
</dbReference>